<sequence length="86" mass="9331">MIPSPIAQNAILDGYVQQLLQELDAMPQTDRSSAALAITASLLEYAAYEMAQSDEARQVARLILLAADMESTARDLRGTPKSSEPH</sequence>
<dbReference type="STRING" id="299262.BWR18_05725"/>
<dbReference type="EMBL" id="CP019312">
    <property type="protein sequence ID" value="APX11239.1"/>
    <property type="molecule type" value="Genomic_DNA"/>
</dbReference>
<proteinExistence type="predicted"/>
<protein>
    <submittedName>
        <fullName evidence="1">Uncharacterized protein</fullName>
    </submittedName>
</protein>
<dbReference type="Proteomes" id="UP000186336">
    <property type="component" value="Chromosome"/>
</dbReference>
<organism evidence="1 2">
    <name type="scientific">Tateyamaria omphalii</name>
    <dbReference type="NCBI Taxonomy" id="299262"/>
    <lineage>
        <taxon>Bacteria</taxon>
        <taxon>Pseudomonadati</taxon>
        <taxon>Pseudomonadota</taxon>
        <taxon>Alphaproteobacteria</taxon>
        <taxon>Rhodobacterales</taxon>
        <taxon>Roseobacteraceae</taxon>
        <taxon>Tateyamaria</taxon>
    </lineage>
</organism>
<dbReference type="OrthoDB" id="7868175at2"/>
<accession>A0A1P8MTF3</accession>
<dbReference type="KEGG" id="tom:BWR18_05725"/>
<reference evidence="1 2" key="1">
    <citation type="submission" date="2017-01" db="EMBL/GenBank/DDBJ databases">
        <title>Complete genome of Tateyamaria omphalii DOK1-4 isolated from seawater in Dokdo.</title>
        <authorList>
            <person name="Kim J.H."/>
            <person name="Chi W.-J."/>
        </authorList>
    </citation>
    <scope>NUCLEOTIDE SEQUENCE [LARGE SCALE GENOMIC DNA]</scope>
    <source>
        <strain evidence="1 2">DOK1-4</strain>
    </source>
</reference>
<evidence type="ECO:0000313" key="2">
    <source>
        <dbReference type="Proteomes" id="UP000186336"/>
    </source>
</evidence>
<evidence type="ECO:0000313" key="1">
    <source>
        <dbReference type="EMBL" id="APX11239.1"/>
    </source>
</evidence>
<keyword evidence="2" id="KW-1185">Reference proteome</keyword>
<dbReference type="RefSeq" id="WP_076627103.1">
    <property type="nucleotide sequence ID" value="NZ_CP019312.1"/>
</dbReference>
<dbReference type="AlphaFoldDB" id="A0A1P8MTF3"/>
<name>A0A1P8MTF3_9RHOB</name>
<gene>
    <name evidence="1" type="ORF">BWR18_05725</name>
</gene>